<feature type="compositionally biased region" description="Basic and acidic residues" evidence="1">
    <location>
        <begin position="564"/>
        <end position="576"/>
    </location>
</feature>
<accession>A0A5J4W5V4</accession>
<comment type="caution">
    <text evidence="2">The sequence shown here is derived from an EMBL/GenBank/DDBJ whole genome shotgun (WGS) entry which is preliminary data.</text>
</comment>
<feature type="region of interest" description="Disordered" evidence="1">
    <location>
        <begin position="409"/>
        <end position="467"/>
    </location>
</feature>
<feature type="compositionally biased region" description="Low complexity" evidence="1">
    <location>
        <begin position="444"/>
        <end position="461"/>
    </location>
</feature>
<dbReference type="EMBL" id="SNRW01003349">
    <property type="protein sequence ID" value="KAA6390085.1"/>
    <property type="molecule type" value="Genomic_DNA"/>
</dbReference>
<evidence type="ECO:0000313" key="3">
    <source>
        <dbReference type="Proteomes" id="UP000324800"/>
    </source>
</evidence>
<proteinExistence type="predicted"/>
<feature type="compositionally biased region" description="Basic and acidic residues" evidence="1">
    <location>
        <begin position="545"/>
        <end position="554"/>
    </location>
</feature>
<feature type="compositionally biased region" description="Polar residues" evidence="1">
    <location>
        <begin position="634"/>
        <end position="662"/>
    </location>
</feature>
<feature type="compositionally biased region" description="Polar residues" evidence="1">
    <location>
        <begin position="998"/>
        <end position="1026"/>
    </location>
</feature>
<name>A0A5J4W5V4_9EUKA</name>
<feature type="compositionally biased region" description="Low complexity" evidence="1">
    <location>
        <begin position="615"/>
        <end position="633"/>
    </location>
</feature>
<feature type="compositionally biased region" description="Polar residues" evidence="1">
    <location>
        <begin position="409"/>
        <end position="419"/>
    </location>
</feature>
<organism evidence="2 3">
    <name type="scientific">Streblomastix strix</name>
    <dbReference type="NCBI Taxonomy" id="222440"/>
    <lineage>
        <taxon>Eukaryota</taxon>
        <taxon>Metamonada</taxon>
        <taxon>Preaxostyla</taxon>
        <taxon>Oxymonadida</taxon>
        <taxon>Streblomastigidae</taxon>
        <taxon>Streblomastix</taxon>
    </lineage>
</organism>
<evidence type="ECO:0000313" key="2">
    <source>
        <dbReference type="EMBL" id="KAA6390085.1"/>
    </source>
</evidence>
<feature type="compositionally biased region" description="Basic and acidic residues" evidence="1">
    <location>
        <begin position="889"/>
        <end position="985"/>
    </location>
</feature>
<gene>
    <name evidence="2" type="ORF">EZS28_014388</name>
</gene>
<dbReference type="Proteomes" id="UP000324800">
    <property type="component" value="Unassembled WGS sequence"/>
</dbReference>
<reference evidence="2 3" key="1">
    <citation type="submission" date="2019-03" db="EMBL/GenBank/DDBJ databases">
        <title>Single cell metagenomics reveals metabolic interactions within the superorganism composed of flagellate Streblomastix strix and complex community of Bacteroidetes bacteria on its surface.</title>
        <authorList>
            <person name="Treitli S.C."/>
            <person name="Kolisko M."/>
            <person name="Husnik F."/>
            <person name="Keeling P."/>
            <person name="Hampl V."/>
        </authorList>
    </citation>
    <scope>NUCLEOTIDE SEQUENCE [LARGE SCALE GENOMIC DNA]</scope>
    <source>
        <strain evidence="2">ST1C</strain>
    </source>
</reference>
<evidence type="ECO:0000256" key="1">
    <source>
        <dbReference type="SAM" id="MobiDB-lite"/>
    </source>
</evidence>
<feature type="region of interest" description="Disordered" evidence="1">
    <location>
        <begin position="545"/>
        <end position="662"/>
    </location>
</feature>
<feature type="compositionally biased region" description="Polar residues" evidence="1">
    <location>
        <begin position="862"/>
        <end position="884"/>
    </location>
</feature>
<dbReference type="AlphaFoldDB" id="A0A5J4W5V4"/>
<feature type="region of interest" description="Disordered" evidence="1">
    <location>
        <begin position="346"/>
        <end position="373"/>
    </location>
</feature>
<sequence>MAWILIGKKFVKRVLLSPGKWVLAAHGQAADELILEQDCEEHASEQYFRFAKDTFERLNQLHLKIYYTSFLDENERLCTISPLYMGNLFDIFQESFSTGLMRLSNTTISKFSPAHSKPNTPRFQFDQLRVGLTSMLLYDVLQALNTALSVLPFFRTLHSKKIYLDQNGHLHFSPINFTVLHYLAQKYEIDGREEIPEQGEQNEALHIYEYLKSSKILSFQQRLRLRKFIPSYLFDSILDSGDTEYMSFEQINICCFGFVALNLAFGPDFVLYCLRTYFDKIVELEEKALQRFDDNLERQYNKNRNIPDQNLKSPHSMVTISEAGQDSKDIEPSIKHSISHSDQYIGLNKKQVSNSTNRPRAMSKEGVSLKHQDAQQYVNNKLLARSKSIEHLKERTSINSVLLMNKINNSEGSSISPSKSYGHDRYSVGEYEDEDRSISETLYSDGQNSSNDKSGDNSSSSRHAMNKQRMKYINKFRARLKREWRKELWKHIESVIQSIPVLTNTGKLAQTNNSAKIESILDNSQLRKAQIFTINEINFTTKADEMEQTQDSKKHQNQSQTGNRNDKKLIHTDHSPISHPQHHAHHQNQSSPYPSSHIHHSPQMHSSYAHHNTHSNKSLHNSSSPLSLPIHHPTPQQSPESDMQDPSSTSAQNTLQSNASPNSSIEVLLTTFPGDKEQNGQNNSLPQESLVQNISIVNHSDQSPYNQEQKQNHAQEQEQQQIILQQESTKISSSSQLQKQSYQLSNSCISPSNAPSLSVCASSMPSPPITPFSADSYYSYSDNSDEQNDDDYASPYVQLNEKTPKSGSNSPMQPQYQLLQSMQQVASKPSIVHQSQSNLAHSQSVVFDDESLKTQVKKSPLIRSSSQTGSSTGDYSGENSQNIQVLLENNKESIQNEKEKEKDIGKDKDAKKDKQSNDKDKPDQEIEKVKNEEKQIKEKIKGKEKDKKSRSMDREGDKEKEKEKEKSKSQSAERKKEKEKQKEKPVYAPSSGYGFKQQIIQDNGNQLTSQQQLNAIIPSSSSQQLP</sequence>
<feature type="region of interest" description="Disordered" evidence="1">
    <location>
        <begin position="854"/>
        <end position="1026"/>
    </location>
</feature>
<feature type="non-terminal residue" evidence="2">
    <location>
        <position position="1026"/>
    </location>
</feature>
<protein>
    <submittedName>
        <fullName evidence="2">Uncharacterized protein</fullName>
    </submittedName>
</protein>